<name>A0A9N9C128_9GLOM</name>
<dbReference type="PROSITE" id="PS50135">
    <property type="entry name" value="ZF_ZZ_2"/>
    <property type="match status" value="1"/>
</dbReference>
<dbReference type="GO" id="GO:0008270">
    <property type="term" value="F:zinc ion binding"/>
    <property type="evidence" value="ECO:0007669"/>
    <property type="project" value="UniProtKB-KW"/>
</dbReference>
<feature type="domain" description="Ubiquitin-like" evidence="5">
    <location>
        <begin position="111"/>
        <end position="176"/>
    </location>
</feature>
<evidence type="ECO:0000256" key="1">
    <source>
        <dbReference type="ARBA" id="ARBA00022723"/>
    </source>
</evidence>
<dbReference type="Gene3D" id="3.30.60.90">
    <property type="match status" value="1"/>
</dbReference>
<dbReference type="SUPFAM" id="SSF57850">
    <property type="entry name" value="RING/U-box"/>
    <property type="match status" value="1"/>
</dbReference>
<dbReference type="Gene3D" id="3.10.20.90">
    <property type="entry name" value="Phosphatidylinositol 3-kinase Catalytic Subunit, Chain A, domain 1"/>
    <property type="match status" value="4"/>
</dbReference>
<feature type="domain" description="ZZ-type" evidence="6">
    <location>
        <begin position="435"/>
        <end position="489"/>
    </location>
</feature>
<evidence type="ECO:0000259" key="6">
    <source>
        <dbReference type="PROSITE" id="PS50135"/>
    </source>
</evidence>
<keyword evidence="3" id="KW-0862">Zinc</keyword>
<evidence type="ECO:0000256" key="4">
    <source>
        <dbReference type="PROSITE-ProRule" id="PRU00228"/>
    </source>
</evidence>
<dbReference type="InterPro" id="IPR000626">
    <property type="entry name" value="Ubiquitin-like_dom"/>
</dbReference>
<feature type="domain" description="Ubiquitin-like" evidence="5">
    <location>
        <begin position="36"/>
        <end position="105"/>
    </location>
</feature>
<reference evidence="7" key="1">
    <citation type="submission" date="2021-06" db="EMBL/GenBank/DDBJ databases">
        <authorList>
            <person name="Kallberg Y."/>
            <person name="Tangrot J."/>
            <person name="Rosling A."/>
        </authorList>
    </citation>
    <scope>NUCLEOTIDE SEQUENCE</scope>
    <source>
        <strain evidence="7">FL130A</strain>
    </source>
</reference>
<dbReference type="PANTHER" id="PTHR10666">
    <property type="entry name" value="UBIQUITIN"/>
    <property type="match status" value="1"/>
</dbReference>
<dbReference type="EMBL" id="CAJVPS010003122">
    <property type="protein sequence ID" value="CAG8582847.1"/>
    <property type="molecule type" value="Genomic_DNA"/>
</dbReference>
<feature type="domain" description="Ubiquitin-like" evidence="5">
    <location>
        <begin position="184"/>
        <end position="255"/>
    </location>
</feature>
<dbReference type="InterPro" id="IPR000433">
    <property type="entry name" value="Znf_ZZ"/>
</dbReference>
<gene>
    <name evidence="7" type="ORF">ALEPTO_LOCUS7344</name>
</gene>
<organism evidence="7 8">
    <name type="scientific">Ambispora leptoticha</name>
    <dbReference type="NCBI Taxonomy" id="144679"/>
    <lineage>
        <taxon>Eukaryota</taxon>
        <taxon>Fungi</taxon>
        <taxon>Fungi incertae sedis</taxon>
        <taxon>Mucoromycota</taxon>
        <taxon>Glomeromycotina</taxon>
        <taxon>Glomeromycetes</taxon>
        <taxon>Archaeosporales</taxon>
        <taxon>Ambisporaceae</taxon>
        <taxon>Ambispora</taxon>
    </lineage>
</organism>
<evidence type="ECO:0000256" key="3">
    <source>
        <dbReference type="ARBA" id="ARBA00022833"/>
    </source>
</evidence>
<sequence length="788" mass="90183">MCLVNDTRSQIVSKPPVHELETQVMAEPIIAKSSTGQIYVKTSNRNITLQVSGSDTIYALKEMIQNKEFCLPVQQRLTYAGKLLNDECLIADYCIKKGSILNLSVIPKSLISITMPTGKPLNLEVCYDVTVNALKKIIQDKEGIPDNKFYLTFYLKSQQVYLDDENEESLLNYKIDLNFYSPLIPIYVNIFKRKSITLNVFKNDTVSDLKKMIQDKEGINSDHQFLIFREKELSNIRRLERYGVMKHSIIHLVLKDKALRKNSESKFLAGQIYVEMQTQEKIILDVSENSTINVIRKMINDKVSIDSHKYILVFAGTVLEDDYTLDDYNIKPESVLDFICVNQRIHGSMSIFIKTLTGKSIVLDNISGANTFDEIKEIFYNREDYNIQNGEILHLILKLRGGMFHETSCRTEFDALPPLTRYTPTNEEILQSGVHIDIACDYCGKSGWKGTRYKCQECPDYDLCCNCISMSDLLHNVQHNFLKLWIPPNSNDNLKNIPVPSVTIHPILPTTKEEMLTLLQKEEQQRLSPEIQNQFYKVGTDPTLGMDWMDVTDKMQYGLVRESGYSDEAVQLLRRAPHIYKDDPAFQTTQLYVRNNIANVGNLTEEMLAPNCQLIPVDSSISTKEIINANVLTSISLHSLYKSGRPLVLLGGSYTCPLFRCISHVLNDIYNRYKDHIDFYMIQIREAHASDVWPIGNVVDVKEHRTLTDHLTAACEMIKATKLEIPVLADTMDDTFLKLYSPWPFRFFVIVNGILKLVGMPKEARYDTTDLVECLDTLLDDNKIGKKN</sequence>
<dbReference type="Pfam" id="PF00837">
    <property type="entry name" value="T4_deiodinase"/>
    <property type="match status" value="1"/>
</dbReference>
<evidence type="ECO:0000313" key="7">
    <source>
        <dbReference type="EMBL" id="CAG8582847.1"/>
    </source>
</evidence>
<dbReference type="InterPro" id="IPR043145">
    <property type="entry name" value="Znf_ZZ_sf"/>
</dbReference>
<proteinExistence type="predicted"/>
<dbReference type="Proteomes" id="UP000789508">
    <property type="component" value="Unassembled WGS sequence"/>
</dbReference>
<dbReference type="SMART" id="SM00291">
    <property type="entry name" value="ZnF_ZZ"/>
    <property type="match status" value="1"/>
</dbReference>
<keyword evidence="2 4" id="KW-0863">Zinc-finger</keyword>
<dbReference type="SMART" id="SM00213">
    <property type="entry name" value="UBQ"/>
    <property type="match status" value="4"/>
</dbReference>
<comment type="caution">
    <text evidence="7">The sequence shown here is derived from an EMBL/GenBank/DDBJ whole genome shotgun (WGS) entry which is preliminary data.</text>
</comment>
<dbReference type="Pfam" id="PF00240">
    <property type="entry name" value="ubiquitin"/>
    <property type="match status" value="3"/>
</dbReference>
<evidence type="ECO:0000259" key="5">
    <source>
        <dbReference type="PROSITE" id="PS50053"/>
    </source>
</evidence>
<keyword evidence="1" id="KW-0479">Metal-binding</keyword>
<keyword evidence="8" id="KW-1185">Reference proteome</keyword>
<evidence type="ECO:0000313" key="8">
    <source>
        <dbReference type="Proteomes" id="UP000789508"/>
    </source>
</evidence>
<dbReference type="Gene3D" id="3.40.30.10">
    <property type="entry name" value="Glutaredoxin"/>
    <property type="match status" value="1"/>
</dbReference>
<dbReference type="InterPro" id="IPR029071">
    <property type="entry name" value="Ubiquitin-like_domsf"/>
</dbReference>
<dbReference type="PROSITE" id="PS01357">
    <property type="entry name" value="ZF_ZZ_1"/>
    <property type="match status" value="1"/>
</dbReference>
<dbReference type="GO" id="GO:0004800">
    <property type="term" value="F:thyroxine 5'-deiodinase activity"/>
    <property type="evidence" value="ECO:0007669"/>
    <property type="project" value="InterPro"/>
</dbReference>
<accession>A0A9N9C128</accession>
<dbReference type="InterPro" id="IPR000643">
    <property type="entry name" value="Iodothyronine_deiodinase"/>
</dbReference>
<dbReference type="Pfam" id="PF00569">
    <property type="entry name" value="ZZ"/>
    <property type="match status" value="1"/>
</dbReference>
<dbReference type="OrthoDB" id="428577at2759"/>
<dbReference type="PROSITE" id="PS50053">
    <property type="entry name" value="UBIQUITIN_2"/>
    <property type="match status" value="4"/>
</dbReference>
<dbReference type="SUPFAM" id="SSF54236">
    <property type="entry name" value="Ubiquitin-like"/>
    <property type="match status" value="5"/>
</dbReference>
<dbReference type="CDD" id="cd17039">
    <property type="entry name" value="Ubl_ubiquitin_like"/>
    <property type="match status" value="2"/>
</dbReference>
<feature type="domain" description="Ubiquitin-like" evidence="5">
    <location>
        <begin position="270"/>
        <end position="339"/>
    </location>
</feature>
<protein>
    <submittedName>
        <fullName evidence="7">10947_t:CDS:1</fullName>
    </submittedName>
</protein>
<dbReference type="InterPro" id="IPR050158">
    <property type="entry name" value="Ubiquitin_ubiquitin-like"/>
</dbReference>
<dbReference type="InterPro" id="IPR019956">
    <property type="entry name" value="Ubiquitin_dom"/>
</dbReference>
<dbReference type="PRINTS" id="PR00348">
    <property type="entry name" value="UBIQUITIN"/>
</dbReference>
<evidence type="ECO:0000256" key="2">
    <source>
        <dbReference type="ARBA" id="ARBA00022771"/>
    </source>
</evidence>
<dbReference type="AlphaFoldDB" id="A0A9N9C128"/>